<feature type="compositionally biased region" description="Polar residues" evidence="2">
    <location>
        <begin position="191"/>
        <end position="205"/>
    </location>
</feature>
<dbReference type="RefSeq" id="WP_013437564.1">
    <property type="nucleotide sequence ID" value="NC_014724.1"/>
</dbReference>
<accession>E4SNJ0</accession>
<sequence length="362" mass="41698">MGFLSRWKEKKKQKLAEQQELAEQRQRQIRVWQTEDLSQYAAKIDGLILKKNEYGYLAIPELITWNEDRTRTKRVNYAGPTASIHIMKGLNYRVGSVSVNTEKTTKIVPIFTGAVFLTNKRIFLVNHQGSKAINLSGIVQIIPYTDGVALFRESGKRILLTGFSDAERFNIYLQRILNNDYGLIAEEKSQNKTTTQMSQESNASEIQKKEISNDDPRLQFSESFTVAKDTAIKRAEELCKEDKLYANNNTDLDPEMAVIAYVLPIYHYADLLYKKGEWIQAEDQWLSILPKMPNHVGEKLAIMYRKEKRYRNEVEVINAAIKYTEHAVPIYAHSDSLMMRKTKAQSLLSAKLDEDKSIVTKF</sequence>
<dbReference type="EMBL" id="CP002338">
    <property type="protein sequence ID" value="ADQ58760.1"/>
    <property type="molecule type" value="Genomic_DNA"/>
</dbReference>
<feature type="region of interest" description="Disordered" evidence="2">
    <location>
        <begin position="191"/>
        <end position="212"/>
    </location>
</feature>
<evidence type="ECO:0000313" key="4">
    <source>
        <dbReference type="Proteomes" id="UP000007033"/>
    </source>
</evidence>
<organism evidence="3 4">
    <name type="scientific">Lactobacillus amylovorus (strain GRL 1112)</name>
    <dbReference type="NCBI Taxonomy" id="695560"/>
    <lineage>
        <taxon>Bacteria</taxon>
        <taxon>Bacillati</taxon>
        <taxon>Bacillota</taxon>
        <taxon>Bacilli</taxon>
        <taxon>Lactobacillales</taxon>
        <taxon>Lactobacillaceae</taxon>
        <taxon>Lactobacillus</taxon>
    </lineage>
</organism>
<protein>
    <submittedName>
        <fullName evidence="3">Uncharacterized protein</fullName>
    </submittedName>
</protein>
<proteinExistence type="predicted"/>
<dbReference type="KEGG" id="lam:LA2_03935"/>
<evidence type="ECO:0000256" key="1">
    <source>
        <dbReference type="SAM" id="Coils"/>
    </source>
</evidence>
<dbReference type="AlphaFoldDB" id="E4SNJ0"/>
<dbReference type="Proteomes" id="UP000007033">
    <property type="component" value="Chromosome"/>
</dbReference>
<feature type="coiled-coil region" evidence="1">
    <location>
        <begin position="4"/>
        <end position="35"/>
    </location>
</feature>
<gene>
    <name evidence="3" type="ordered locus">LA2_03935</name>
</gene>
<keyword evidence="1" id="KW-0175">Coiled coil</keyword>
<reference evidence="3 4" key="1">
    <citation type="journal article" date="2011" name="J. Bacteriol.">
        <title>Genome sequence of Lactobacillus amylovorus GRL1112.</title>
        <authorList>
            <person name="Kant R."/>
            <person name="Paulin L."/>
            <person name="Alatalo E."/>
            <person name="de Vos W.M."/>
            <person name="Palva A."/>
        </authorList>
    </citation>
    <scope>NUCLEOTIDE SEQUENCE [LARGE SCALE GENOMIC DNA]</scope>
    <source>
        <strain evidence="3 4">GRL 1112</strain>
    </source>
</reference>
<evidence type="ECO:0000313" key="3">
    <source>
        <dbReference type="EMBL" id="ADQ58760.1"/>
    </source>
</evidence>
<evidence type="ECO:0000256" key="2">
    <source>
        <dbReference type="SAM" id="MobiDB-lite"/>
    </source>
</evidence>
<dbReference type="HOGENOM" id="CLU_764578_0_0_9"/>
<name>E4SNJ0_LACAR</name>
<dbReference type="PATRIC" id="fig|695560.3.peg.783"/>